<feature type="chain" id="PRO_5021832627" description="HEAT repeat protein" evidence="1">
    <location>
        <begin position="23"/>
        <end position="382"/>
    </location>
</feature>
<evidence type="ECO:0000313" key="2">
    <source>
        <dbReference type="EMBL" id="QDT96663.1"/>
    </source>
</evidence>
<reference evidence="2 3" key="1">
    <citation type="submission" date="2019-03" db="EMBL/GenBank/DDBJ databases">
        <title>Deep-cultivation of Planctomycetes and their phenomic and genomic characterization uncovers novel biology.</title>
        <authorList>
            <person name="Wiegand S."/>
            <person name="Jogler M."/>
            <person name="Boedeker C."/>
            <person name="Pinto D."/>
            <person name="Vollmers J."/>
            <person name="Rivas-Marin E."/>
            <person name="Kohn T."/>
            <person name="Peeters S.H."/>
            <person name="Heuer A."/>
            <person name="Rast P."/>
            <person name="Oberbeckmann S."/>
            <person name="Bunk B."/>
            <person name="Jeske O."/>
            <person name="Meyerdierks A."/>
            <person name="Storesund J.E."/>
            <person name="Kallscheuer N."/>
            <person name="Luecker S."/>
            <person name="Lage O.M."/>
            <person name="Pohl T."/>
            <person name="Merkel B.J."/>
            <person name="Hornburger P."/>
            <person name="Mueller R.-W."/>
            <person name="Bruemmer F."/>
            <person name="Labrenz M."/>
            <person name="Spormann A.M."/>
            <person name="Op den Camp H."/>
            <person name="Overmann J."/>
            <person name="Amann R."/>
            <person name="Jetten M.S.M."/>
            <person name="Mascher T."/>
            <person name="Medema M.H."/>
            <person name="Devos D.P."/>
            <person name="Kaster A.-K."/>
            <person name="Ovreas L."/>
            <person name="Rohde M."/>
            <person name="Galperin M.Y."/>
            <person name="Jogler C."/>
        </authorList>
    </citation>
    <scope>NUCLEOTIDE SEQUENCE [LARGE SCALE GENOMIC DNA]</scope>
    <source>
        <strain evidence="2 3">V144</strain>
    </source>
</reference>
<protein>
    <recommendedName>
        <fullName evidence="4">HEAT repeat protein</fullName>
    </recommendedName>
</protein>
<dbReference type="EMBL" id="CP037920">
    <property type="protein sequence ID" value="QDT96663.1"/>
    <property type="molecule type" value="Genomic_DNA"/>
</dbReference>
<evidence type="ECO:0000256" key="1">
    <source>
        <dbReference type="SAM" id="SignalP"/>
    </source>
</evidence>
<evidence type="ECO:0000313" key="3">
    <source>
        <dbReference type="Proteomes" id="UP000318704"/>
    </source>
</evidence>
<proteinExistence type="predicted"/>
<name>A0A517VUH9_9PLAN</name>
<dbReference type="AlphaFoldDB" id="A0A517VUH9"/>
<dbReference type="RefSeq" id="WP_144985073.1">
    <property type="nucleotide sequence ID" value="NZ_CP037920.1"/>
</dbReference>
<dbReference type="KEGG" id="gaw:V144x_21210"/>
<evidence type="ECO:0008006" key="4">
    <source>
        <dbReference type="Google" id="ProtNLM"/>
    </source>
</evidence>
<keyword evidence="1" id="KW-0732">Signal</keyword>
<accession>A0A517VUH9</accession>
<sequence precursor="true">MKRSSFLFCLMFLFSSLMTVWGADDIEQQITQIKQVQKEGQGNLTASQAVQKLSKSNASALIPILSGFKDANPIAVNWLRGAFEAIAANAIKQKTLPTQKLEKFIQDKSQNPRARRLAYETLIKVDPQAADRIIPGMLNDASVTLRRDAVQRLIDEAKSLEKAGKKNQAKKVYQQALTGATDSDQVKAIVKPLRALGDKIDLQKHFGFLSDWMIVGPFDNRDKKGYDTVYSPEDKIDFSSTLEGKEGKVKWKSVNTEDDYGIFDIAKSISPYKGAVMYCVADFYSPQEQSLEIRLGTPNAWKIWVNGKLLFARNEYHRGMVVDQYSVPVKFKPGKNVILLKLCQNEQTDSWAQRYQFQLRIARPSGIGVLSQKAEATTQLSP</sequence>
<dbReference type="Proteomes" id="UP000318704">
    <property type="component" value="Chromosome"/>
</dbReference>
<gene>
    <name evidence="2" type="ORF">V144x_21210</name>
</gene>
<feature type="signal peptide" evidence="1">
    <location>
        <begin position="1"/>
        <end position="22"/>
    </location>
</feature>
<organism evidence="2 3">
    <name type="scientific">Gimesia aquarii</name>
    <dbReference type="NCBI Taxonomy" id="2527964"/>
    <lineage>
        <taxon>Bacteria</taxon>
        <taxon>Pseudomonadati</taxon>
        <taxon>Planctomycetota</taxon>
        <taxon>Planctomycetia</taxon>
        <taxon>Planctomycetales</taxon>
        <taxon>Planctomycetaceae</taxon>
        <taxon>Gimesia</taxon>
    </lineage>
</organism>